<dbReference type="CDD" id="cd06354">
    <property type="entry name" value="PBP1_PrnA-like"/>
    <property type="match status" value="1"/>
</dbReference>
<protein>
    <submittedName>
        <fullName evidence="8">BMP family ABC transporter substrate-binding protein</fullName>
    </submittedName>
</protein>
<evidence type="ECO:0000259" key="7">
    <source>
        <dbReference type="Pfam" id="PF02608"/>
    </source>
</evidence>
<sequence>MHHAKTSSLHRARRPGAPPRVALRLWAACALALAAALPGSALAQQPGPALVLDESDPIAAGFAASARAGAARFQSEGGAAVDIQIATAAQSEQVLRRAADQGRFPIIAVGRSQAGAVDKVAKTYPNLRFTIVDGIVGLANVRSIVFRREESAYLAGFLSARVSAAGRIGFIGGVDDAETRQVLCGFAQGARAAKPNVELFQNMIGAPGEAAANRSAGTDLTRGQLDRGADVVMEAARLNGVGVLRTVADAGRLAVASDIDQNALFPSTMLASAVKRVDTAVLATLIAGRDGTWQPGMVTLGLKEDGVSLALNPALQPPLAPDITQALDQRRAAIADGSLVVHDFVTDQKCQM</sequence>
<dbReference type="PANTHER" id="PTHR34296:SF2">
    <property type="entry name" value="ABC TRANSPORTER GUANOSINE-BINDING PROTEIN NUPN"/>
    <property type="match status" value="1"/>
</dbReference>
<dbReference type="AlphaFoldDB" id="A0A916XPY4"/>
<evidence type="ECO:0000313" key="8">
    <source>
        <dbReference type="EMBL" id="GGC93675.1"/>
    </source>
</evidence>
<proteinExistence type="predicted"/>
<keyword evidence="9" id="KW-1185">Reference proteome</keyword>
<dbReference type="Proteomes" id="UP000637002">
    <property type="component" value="Unassembled WGS sequence"/>
</dbReference>
<evidence type="ECO:0000256" key="3">
    <source>
        <dbReference type="ARBA" id="ARBA00022729"/>
    </source>
</evidence>
<name>A0A916XPY4_9HYPH</name>
<keyword evidence="4" id="KW-0472">Membrane</keyword>
<dbReference type="RefSeq" id="WP_188612808.1">
    <property type="nucleotide sequence ID" value="NZ_BMGG01000014.1"/>
</dbReference>
<keyword evidence="3 6" id="KW-0732">Signal</keyword>
<evidence type="ECO:0000256" key="5">
    <source>
        <dbReference type="ARBA" id="ARBA00023288"/>
    </source>
</evidence>
<evidence type="ECO:0000313" key="9">
    <source>
        <dbReference type="Proteomes" id="UP000637002"/>
    </source>
</evidence>
<dbReference type="Gene3D" id="3.40.50.2300">
    <property type="match status" value="2"/>
</dbReference>
<evidence type="ECO:0000256" key="4">
    <source>
        <dbReference type="ARBA" id="ARBA00023136"/>
    </source>
</evidence>
<accession>A0A916XPY4</accession>
<feature type="domain" description="ABC transporter substrate-binding protein PnrA-like" evidence="7">
    <location>
        <begin position="60"/>
        <end position="315"/>
    </location>
</feature>
<keyword evidence="2" id="KW-1003">Cell membrane</keyword>
<gene>
    <name evidence="8" type="ORF">GCM10010994_59350</name>
</gene>
<comment type="subcellular location">
    <subcellularLocation>
        <location evidence="1">Cell membrane</location>
    </subcellularLocation>
</comment>
<feature type="signal peptide" evidence="6">
    <location>
        <begin position="1"/>
        <end position="43"/>
    </location>
</feature>
<dbReference type="EMBL" id="BMGG01000014">
    <property type="protein sequence ID" value="GGC93675.1"/>
    <property type="molecule type" value="Genomic_DNA"/>
</dbReference>
<comment type="caution">
    <text evidence="8">The sequence shown here is derived from an EMBL/GenBank/DDBJ whole genome shotgun (WGS) entry which is preliminary data.</text>
</comment>
<evidence type="ECO:0000256" key="6">
    <source>
        <dbReference type="SAM" id="SignalP"/>
    </source>
</evidence>
<keyword evidence="5" id="KW-0449">Lipoprotein</keyword>
<feature type="chain" id="PRO_5037985034" evidence="6">
    <location>
        <begin position="44"/>
        <end position="352"/>
    </location>
</feature>
<reference evidence="8" key="2">
    <citation type="submission" date="2020-09" db="EMBL/GenBank/DDBJ databases">
        <authorList>
            <person name="Sun Q."/>
            <person name="Zhou Y."/>
        </authorList>
    </citation>
    <scope>NUCLEOTIDE SEQUENCE</scope>
    <source>
        <strain evidence="8">CGMCC 1.12919</strain>
    </source>
</reference>
<evidence type="ECO:0000256" key="1">
    <source>
        <dbReference type="ARBA" id="ARBA00004236"/>
    </source>
</evidence>
<evidence type="ECO:0000256" key="2">
    <source>
        <dbReference type="ARBA" id="ARBA00022475"/>
    </source>
</evidence>
<dbReference type="InterPro" id="IPR003760">
    <property type="entry name" value="PnrA-like"/>
</dbReference>
<dbReference type="InterPro" id="IPR050957">
    <property type="entry name" value="BMP_lipoprotein"/>
</dbReference>
<dbReference type="Pfam" id="PF02608">
    <property type="entry name" value="Bmp"/>
    <property type="match status" value="1"/>
</dbReference>
<dbReference type="PANTHER" id="PTHR34296">
    <property type="entry name" value="TRANSCRIPTIONAL ACTIVATOR PROTEIN MED"/>
    <property type="match status" value="1"/>
</dbReference>
<dbReference type="GO" id="GO:0005886">
    <property type="term" value="C:plasma membrane"/>
    <property type="evidence" value="ECO:0007669"/>
    <property type="project" value="UniProtKB-SubCell"/>
</dbReference>
<organism evidence="8 9">
    <name type="scientific">Chelatococcus reniformis</name>
    <dbReference type="NCBI Taxonomy" id="1494448"/>
    <lineage>
        <taxon>Bacteria</taxon>
        <taxon>Pseudomonadati</taxon>
        <taxon>Pseudomonadota</taxon>
        <taxon>Alphaproteobacteria</taxon>
        <taxon>Hyphomicrobiales</taxon>
        <taxon>Chelatococcaceae</taxon>
        <taxon>Chelatococcus</taxon>
    </lineage>
</organism>
<reference evidence="8" key="1">
    <citation type="journal article" date="2014" name="Int. J. Syst. Evol. Microbiol.">
        <title>Complete genome sequence of Corynebacterium casei LMG S-19264T (=DSM 44701T), isolated from a smear-ripened cheese.</title>
        <authorList>
            <consortium name="US DOE Joint Genome Institute (JGI-PGF)"/>
            <person name="Walter F."/>
            <person name="Albersmeier A."/>
            <person name="Kalinowski J."/>
            <person name="Ruckert C."/>
        </authorList>
    </citation>
    <scope>NUCLEOTIDE SEQUENCE</scope>
    <source>
        <strain evidence="8">CGMCC 1.12919</strain>
    </source>
</reference>